<dbReference type="AlphaFoldDB" id="A0A1I7WYT4"/>
<dbReference type="Proteomes" id="UP000095283">
    <property type="component" value="Unplaced"/>
</dbReference>
<keyword evidence="1" id="KW-1185">Reference proteome</keyword>
<dbReference type="WBParaSite" id="Hba_10345">
    <property type="protein sequence ID" value="Hba_10345"/>
    <property type="gene ID" value="Hba_10345"/>
</dbReference>
<protein>
    <submittedName>
        <fullName evidence="2">Ovule protein</fullName>
    </submittedName>
</protein>
<sequence>MDIKFTSFKTLKPISASTQHSSLAGTRREHSVKYTAFGGSSYSNYFKDVWRKSFSCAMRYE</sequence>
<organism evidence="1 2">
    <name type="scientific">Heterorhabditis bacteriophora</name>
    <name type="common">Entomopathogenic nematode worm</name>
    <dbReference type="NCBI Taxonomy" id="37862"/>
    <lineage>
        <taxon>Eukaryota</taxon>
        <taxon>Metazoa</taxon>
        <taxon>Ecdysozoa</taxon>
        <taxon>Nematoda</taxon>
        <taxon>Chromadorea</taxon>
        <taxon>Rhabditida</taxon>
        <taxon>Rhabditina</taxon>
        <taxon>Rhabditomorpha</taxon>
        <taxon>Strongyloidea</taxon>
        <taxon>Heterorhabditidae</taxon>
        <taxon>Heterorhabditis</taxon>
    </lineage>
</organism>
<name>A0A1I7WYT4_HETBA</name>
<reference evidence="2" key="1">
    <citation type="submission" date="2016-11" db="UniProtKB">
        <authorList>
            <consortium name="WormBaseParasite"/>
        </authorList>
    </citation>
    <scope>IDENTIFICATION</scope>
</reference>
<evidence type="ECO:0000313" key="1">
    <source>
        <dbReference type="Proteomes" id="UP000095283"/>
    </source>
</evidence>
<proteinExistence type="predicted"/>
<accession>A0A1I7WYT4</accession>
<evidence type="ECO:0000313" key="2">
    <source>
        <dbReference type="WBParaSite" id="Hba_10345"/>
    </source>
</evidence>